<name>A0A0A9AYT8_ARUDO</name>
<reference evidence="2" key="2">
    <citation type="journal article" date="2015" name="Data Brief">
        <title>Shoot transcriptome of the giant reed, Arundo donax.</title>
        <authorList>
            <person name="Barrero R.A."/>
            <person name="Guerrero F.D."/>
            <person name="Moolhuijzen P."/>
            <person name="Goolsby J.A."/>
            <person name="Tidwell J."/>
            <person name="Bellgard S.E."/>
            <person name="Bellgard M.I."/>
        </authorList>
    </citation>
    <scope>NUCLEOTIDE SEQUENCE</scope>
    <source>
        <tissue evidence="2">Shoot tissue taken approximately 20 cm above the soil surface</tissue>
    </source>
</reference>
<protein>
    <submittedName>
        <fullName evidence="2">Uncharacterized protein</fullName>
    </submittedName>
</protein>
<sequence>MLAPTMAIWEVVFKVRFRSSGSRGPSSSYRSSASDDASGPAPRHGAPPPPPPSVLSMS</sequence>
<evidence type="ECO:0000313" key="2">
    <source>
        <dbReference type="EMBL" id="JAD56919.1"/>
    </source>
</evidence>
<feature type="region of interest" description="Disordered" evidence="1">
    <location>
        <begin position="19"/>
        <end position="58"/>
    </location>
</feature>
<reference evidence="2" key="1">
    <citation type="submission" date="2014-09" db="EMBL/GenBank/DDBJ databases">
        <authorList>
            <person name="Magalhaes I.L.F."/>
            <person name="Oliveira U."/>
            <person name="Santos F.R."/>
            <person name="Vidigal T.H.D.A."/>
            <person name="Brescovit A.D."/>
            <person name="Santos A.J."/>
        </authorList>
    </citation>
    <scope>NUCLEOTIDE SEQUENCE</scope>
    <source>
        <tissue evidence="2">Shoot tissue taken approximately 20 cm above the soil surface</tissue>
    </source>
</reference>
<feature type="compositionally biased region" description="Low complexity" evidence="1">
    <location>
        <begin position="19"/>
        <end position="44"/>
    </location>
</feature>
<dbReference type="AlphaFoldDB" id="A0A0A9AYT8"/>
<proteinExistence type="predicted"/>
<accession>A0A0A9AYT8</accession>
<evidence type="ECO:0000256" key="1">
    <source>
        <dbReference type="SAM" id="MobiDB-lite"/>
    </source>
</evidence>
<feature type="compositionally biased region" description="Pro residues" evidence="1">
    <location>
        <begin position="45"/>
        <end position="58"/>
    </location>
</feature>
<organism evidence="2">
    <name type="scientific">Arundo donax</name>
    <name type="common">Giant reed</name>
    <name type="synonym">Donax arundinaceus</name>
    <dbReference type="NCBI Taxonomy" id="35708"/>
    <lineage>
        <taxon>Eukaryota</taxon>
        <taxon>Viridiplantae</taxon>
        <taxon>Streptophyta</taxon>
        <taxon>Embryophyta</taxon>
        <taxon>Tracheophyta</taxon>
        <taxon>Spermatophyta</taxon>
        <taxon>Magnoliopsida</taxon>
        <taxon>Liliopsida</taxon>
        <taxon>Poales</taxon>
        <taxon>Poaceae</taxon>
        <taxon>PACMAD clade</taxon>
        <taxon>Arundinoideae</taxon>
        <taxon>Arundineae</taxon>
        <taxon>Arundo</taxon>
    </lineage>
</organism>
<dbReference type="EMBL" id="GBRH01240976">
    <property type="protein sequence ID" value="JAD56919.1"/>
    <property type="molecule type" value="Transcribed_RNA"/>
</dbReference>